<keyword evidence="1" id="KW-0539">Nucleus</keyword>
<gene>
    <name evidence="4" type="ORF">SI8410_18021255</name>
</gene>
<dbReference type="AlphaFoldDB" id="A0A7I8LKK2"/>
<keyword evidence="1" id="KW-0805">Transcription regulation</keyword>
<dbReference type="Gene3D" id="3.30.1330.80">
    <property type="entry name" value="Hypothetical protein, similar to alpha- acetolactate decarboxylase, domain 2"/>
    <property type="match status" value="1"/>
</dbReference>
<dbReference type="InterPro" id="IPR039605">
    <property type="entry name" value="AHL"/>
</dbReference>
<name>A0A7I8LKK2_SPIIN</name>
<dbReference type="PANTHER" id="PTHR31500:SF9">
    <property type="entry name" value="AT-HOOK MOTIF NUCLEAR-LOCALIZED PROTEIN 9"/>
    <property type="match status" value="1"/>
</dbReference>
<feature type="region of interest" description="Disordered" evidence="2">
    <location>
        <begin position="1"/>
        <end position="35"/>
    </location>
</feature>
<feature type="compositionally biased region" description="Polar residues" evidence="2">
    <location>
        <begin position="302"/>
        <end position="313"/>
    </location>
</feature>
<evidence type="ECO:0000256" key="2">
    <source>
        <dbReference type="SAM" id="MobiDB-lite"/>
    </source>
</evidence>
<keyword evidence="1" id="KW-0804">Transcription</keyword>
<dbReference type="PANTHER" id="PTHR31500">
    <property type="entry name" value="AT-HOOK MOTIF NUCLEAR-LOCALIZED PROTEIN 9"/>
    <property type="match status" value="1"/>
</dbReference>
<dbReference type="EMBL" id="LR746281">
    <property type="protein sequence ID" value="CAA7410577.1"/>
    <property type="molecule type" value="Genomic_DNA"/>
</dbReference>
<comment type="function">
    <text evidence="1">Transcription factor that specifically binds AT-rich DNA sequences related to the nuclear matrix attachment regions (MARs).</text>
</comment>
<evidence type="ECO:0000313" key="4">
    <source>
        <dbReference type="EMBL" id="CAA7410577.1"/>
    </source>
</evidence>
<comment type="subcellular location">
    <subcellularLocation>
        <location evidence="1">Nucleus</location>
    </subcellularLocation>
</comment>
<reference evidence="4" key="1">
    <citation type="submission" date="2020-02" db="EMBL/GenBank/DDBJ databases">
        <authorList>
            <person name="Scholz U."/>
            <person name="Mascher M."/>
            <person name="Fiebig A."/>
        </authorList>
    </citation>
    <scope>NUCLEOTIDE SEQUENCE</scope>
</reference>
<dbReference type="CDD" id="cd11378">
    <property type="entry name" value="DUF296"/>
    <property type="match status" value="1"/>
</dbReference>
<dbReference type="PROSITE" id="PS51742">
    <property type="entry name" value="PPC"/>
    <property type="match status" value="1"/>
</dbReference>
<evidence type="ECO:0000259" key="3">
    <source>
        <dbReference type="PROSITE" id="PS51742"/>
    </source>
</evidence>
<sequence length="355" mass="36865">MEERDETAISRVPSHYMRHPVMDGSASGSQPGFHSLPEMRSFSNPLMTHSIDRATICGGGSAVSAMPVEIPSPSPSPLPPHAMNLVSRGGGVALGEPMKRKRGRPRKYCPDGTMSLDLIPSSSPDPGSVGGIPGMGSAGATGTPMSTEKRRRGRPPGTGRKQQLASYGEWISSSAGMGFTPHIITISDGEDISSKIMWFSQQGPRAICVVSATGAISTATLRQPASSGVTVTYEGHFEIVSLSGSYVLSANGRSCSRSGGLSVTLLGRDGRLLGGGVGGLLIASSPVQVFVASFIYRGTKPKNNPNLDATATNPGKEEEEGEELPFSDPKQTPPSSDAEELDGTDAQVSINLAGG</sequence>
<dbReference type="OrthoDB" id="688543at2759"/>
<keyword evidence="1" id="KW-0238">DNA-binding</keyword>
<feature type="region of interest" description="Disordered" evidence="2">
    <location>
        <begin position="123"/>
        <end position="163"/>
    </location>
</feature>
<evidence type="ECO:0000256" key="1">
    <source>
        <dbReference type="RuleBase" id="RU367031"/>
    </source>
</evidence>
<protein>
    <recommendedName>
        <fullName evidence="1">AT-hook motif nuclear-localized protein</fullName>
    </recommendedName>
</protein>
<dbReference type="Pfam" id="PF03479">
    <property type="entry name" value="PCC"/>
    <property type="match status" value="1"/>
</dbReference>
<proteinExistence type="predicted"/>
<dbReference type="GO" id="GO:0003680">
    <property type="term" value="F:minor groove of adenine-thymine-rich DNA binding"/>
    <property type="evidence" value="ECO:0007669"/>
    <property type="project" value="UniProtKB-UniRule"/>
</dbReference>
<accession>A0A7I8LKK2</accession>
<keyword evidence="5" id="KW-1185">Reference proteome</keyword>
<feature type="compositionally biased region" description="Gly residues" evidence="2">
    <location>
        <begin position="128"/>
        <end position="139"/>
    </location>
</feature>
<organism evidence="4 5">
    <name type="scientific">Spirodela intermedia</name>
    <name type="common">Intermediate duckweed</name>
    <dbReference type="NCBI Taxonomy" id="51605"/>
    <lineage>
        <taxon>Eukaryota</taxon>
        <taxon>Viridiplantae</taxon>
        <taxon>Streptophyta</taxon>
        <taxon>Embryophyta</taxon>
        <taxon>Tracheophyta</taxon>
        <taxon>Spermatophyta</taxon>
        <taxon>Magnoliopsida</taxon>
        <taxon>Liliopsida</taxon>
        <taxon>Araceae</taxon>
        <taxon>Lemnoideae</taxon>
        <taxon>Spirodela</taxon>
    </lineage>
</organism>
<dbReference type="GO" id="GO:0005634">
    <property type="term" value="C:nucleus"/>
    <property type="evidence" value="ECO:0007669"/>
    <property type="project" value="UniProtKB-SubCell"/>
</dbReference>
<feature type="compositionally biased region" description="Polar residues" evidence="2">
    <location>
        <begin position="346"/>
        <end position="355"/>
    </location>
</feature>
<dbReference type="Proteomes" id="UP000663760">
    <property type="component" value="Chromosome 18"/>
</dbReference>
<evidence type="ECO:0000313" key="5">
    <source>
        <dbReference type="Proteomes" id="UP000663760"/>
    </source>
</evidence>
<feature type="domain" description="PPC" evidence="3">
    <location>
        <begin position="175"/>
        <end position="315"/>
    </location>
</feature>
<dbReference type="InterPro" id="IPR005175">
    <property type="entry name" value="PPC_dom"/>
</dbReference>
<feature type="region of interest" description="Disordered" evidence="2">
    <location>
        <begin position="302"/>
        <end position="355"/>
    </location>
</feature>
<comment type="domain">
    <text evidence="1">The PPC domain mediates interactions between AHL proteins.</text>
</comment>
<dbReference type="SUPFAM" id="SSF117856">
    <property type="entry name" value="AF0104/ALDC/Ptd012-like"/>
    <property type="match status" value="1"/>
</dbReference>